<organism evidence="1 2">
    <name type="scientific">Xenorhabdus poinarii G6</name>
    <dbReference type="NCBI Taxonomy" id="1354304"/>
    <lineage>
        <taxon>Bacteria</taxon>
        <taxon>Pseudomonadati</taxon>
        <taxon>Pseudomonadota</taxon>
        <taxon>Gammaproteobacteria</taxon>
        <taxon>Enterobacterales</taxon>
        <taxon>Morganellaceae</taxon>
        <taxon>Xenorhabdus</taxon>
    </lineage>
</organism>
<keyword evidence="2" id="KW-1185">Reference proteome</keyword>
<evidence type="ECO:0000313" key="2">
    <source>
        <dbReference type="Proteomes" id="UP000032735"/>
    </source>
</evidence>
<dbReference type="AlphaFoldDB" id="A0A068R1K0"/>
<gene>
    <name evidence="1" type="ORF">XPG1_1085</name>
</gene>
<protein>
    <submittedName>
        <fullName evidence="1">Uncharacterized protein</fullName>
    </submittedName>
</protein>
<reference evidence="1 2" key="1">
    <citation type="submission" date="2013-07" db="EMBL/GenBank/DDBJ databases">
        <authorList>
            <person name="Genoscope - CEA"/>
        </authorList>
    </citation>
    <scope>NUCLEOTIDE SEQUENCE [LARGE SCALE GENOMIC DNA]</scope>
    <source>
        <strain evidence="1 2">G6</strain>
    </source>
</reference>
<accession>A0A068R1K0</accession>
<dbReference type="KEGG" id="xpo:XPG1_1085"/>
<evidence type="ECO:0000313" key="1">
    <source>
        <dbReference type="EMBL" id="CDG20741.1"/>
    </source>
</evidence>
<proteinExistence type="predicted"/>
<dbReference type="Proteomes" id="UP000032735">
    <property type="component" value="Chromosome"/>
</dbReference>
<sequence>MSVSVLFEVQRFIVRETDRTELGMKKFCLLRCGVYTYFCRS</sequence>
<dbReference type="EMBL" id="FO704551">
    <property type="protein sequence ID" value="CDG20741.1"/>
    <property type="molecule type" value="Genomic_DNA"/>
</dbReference>
<dbReference type="HOGENOM" id="CLU_3278970_0_0_6"/>
<name>A0A068R1K0_9GAMM</name>